<keyword evidence="2" id="KW-1185">Reference proteome</keyword>
<dbReference type="EC" id="2.7.1.92" evidence="1"/>
<organism evidence="1 2">
    <name type="scientific">Streptomyces stelliscabiei</name>
    <dbReference type="NCBI Taxonomy" id="146820"/>
    <lineage>
        <taxon>Bacteria</taxon>
        <taxon>Bacillati</taxon>
        <taxon>Actinomycetota</taxon>
        <taxon>Actinomycetes</taxon>
        <taxon>Kitasatosporales</taxon>
        <taxon>Streptomycetaceae</taxon>
        <taxon>Streptomyces</taxon>
    </lineage>
</organism>
<dbReference type="GO" id="GO:0047590">
    <property type="term" value="F:5-dehydro-2-deoxygluconokinase activity"/>
    <property type="evidence" value="ECO:0007669"/>
    <property type="project" value="UniProtKB-EC"/>
</dbReference>
<protein>
    <submittedName>
        <fullName evidence="1">5-dehydro-2-deoxygluconokinase</fullName>
        <ecNumber evidence="1">2.7.1.92</ecNumber>
    </submittedName>
</protein>
<sequence length="67" mass="6760">MPESAESFDPLTTSRVAIDLHPLQTGVPLARVEPVGGFLGSASGAPALRAAPCRRAEGAGGCLMRAA</sequence>
<proteinExistence type="predicted"/>
<accession>A0A8I0PBH2</accession>
<keyword evidence="1" id="KW-0808">Transferase</keyword>
<evidence type="ECO:0000313" key="1">
    <source>
        <dbReference type="EMBL" id="MBE1601122.1"/>
    </source>
</evidence>
<dbReference type="AlphaFoldDB" id="A0A8I0PBH2"/>
<name>A0A8I0PBH2_9ACTN</name>
<evidence type="ECO:0000313" key="2">
    <source>
        <dbReference type="Proteomes" id="UP000629287"/>
    </source>
</evidence>
<keyword evidence="1" id="KW-0418">Kinase</keyword>
<dbReference type="EMBL" id="JADBGF010000001">
    <property type="protein sequence ID" value="MBE1601122.1"/>
    <property type="molecule type" value="Genomic_DNA"/>
</dbReference>
<comment type="caution">
    <text evidence="1">The sequence shown here is derived from an EMBL/GenBank/DDBJ whole genome shotgun (WGS) entry which is preliminary data.</text>
</comment>
<dbReference type="Proteomes" id="UP000629287">
    <property type="component" value="Unassembled WGS sequence"/>
</dbReference>
<gene>
    <name evidence="1" type="ORF">H4687_007251</name>
</gene>
<reference evidence="1 2" key="1">
    <citation type="submission" date="2020-10" db="EMBL/GenBank/DDBJ databases">
        <title>Sequencing the genomes of 1000 actinobacteria strains.</title>
        <authorList>
            <person name="Klenk H.-P."/>
        </authorList>
    </citation>
    <scope>NUCLEOTIDE SEQUENCE [LARGE SCALE GENOMIC DNA]</scope>
    <source>
        <strain evidence="1 2">DSM 41803</strain>
    </source>
</reference>